<dbReference type="Proteomes" id="UP000266841">
    <property type="component" value="Unassembled WGS sequence"/>
</dbReference>
<reference evidence="2 3" key="1">
    <citation type="journal article" date="2012" name="Genome Biol.">
        <title>Genome and low-iron response of an oceanic diatom adapted to chronic iron limitation.</title>
        <authorList>
            <person name="Lommer M."/>
            <person name="Specht M."/>
            <person name="Roy A.S."/>
            <person name="Kraemer L."/>
            <person name="Andreson R."/>
            <person name="Gutowska M.A."/>
            <person name="Wolf J."/>
            <person name="Bergner S.V."/>
            <person name="Schilhabel M.B."/>
            <person name="Klostermeier U.C."/>
            <person name="Beiko R.G."/>
            <person name="Rosenstiel P."/>
            <person name="Hippler M."/>
            <person name="Laroche J."/>
        </authorList>
    </citation>
    <scope>NUCLEOTIDE SEQUENCE [LARGE SCALE GENOMIC DNA]</scope>
    <source>
        <strain evidence="2 3">CCMP1005</strain>
    </source>
</reference>
<evidence type="ECO:0000313" key="3">
    <source>
        <dbReference type="Proteomes" id="UP000266841"/>
    </source>
</evidence>
<proteinExistence type="predicted"/>
<feature type="non-terminal residue" evidence="2">
    <location>
        <position position="1"/>
    </location>
</feature>
<gene>
    <name evidence="2" type="ORF">THAOC_10930</name>
</gene>
<protein>
    <submittedName>
        <fullName evidence="2">Uncharacterized protein</fullName>
    </submittedName>
</protein>
<feature type="compositionally biased region" description="Basic and acidic residues" evidence="1">
    <location>
        <begin position="120"/>
        <end position="134"/>
    </location>
</feature>
<dbReference type="AlphaFoldDB" id="K0TBT1"/>
<comment type="caution">
    <text evidence="2">The sequence shown here is derived from an EMBL/GenBank/DDBJ whole genome shotgun (WGS) entry which is preliminary data.</text>
</comment>
<feature type="region of interest" description="Disordered" evidence="1">
    <location>
        <begin position="1"/>
        <end position="24"/>
    </location>
</feature>
<dbReference type="EMBL" id="AGNL01012326">
    <property type="protein sequence ID" value="EJK67952.1"/>
    <property type="molecule type" value="Genomic_DNA"/>
</dbReference>
<sequence length="301" mass="33310">PVPEDANRAGPGTDGGYQQKTSKQGILTPQLCGVINRLGSEAGLPRFKEGSVKITGRADADGLFLKELPYDAIEYTKTLQAFALNAAGSEDESAHVSRSLQSGRLYKETIKTLEIEKVTRKTDEDEEDYKDRRAMARTNHTNRMNREETRASRINEAVEKGVWNCGVTLLKSLSPMLKTHLESDPKWTRLSRDSDTLGMIAMIKEALLQADAKAAEEIEVEVLSDVMARKRDPATETIHAFRQKVHARATEAADYGVGPFSVSSAEMYCTDRNISVPEEDDWQLAQITARQHGPTLGSTDL</sequence>
<evidence type="ECO:0000313" key="2">
    <source>
        <dbReference type="EMBL" id="EJK67952.1"/>
    </source>
</evidence>
<evidence type="ECO:0000256" key="1">
    <source>
        <dbReference type="SAM" id="MobiDB-lite"/>
    </source>
</evidence>
<keyword evidence="3" id="KW-1185">Reference proteome</keyword>
<name>K0TBT1_THAOC</name>
<feature type="region of interest" description="Disordered" evidence="1">
    <location>
        <begin position="120"/>
        <end position="149"/>
    </location>
</feature>
<organism evidence="2 3">
    <name type="scientific">Thalassiosira oceanica</name>
    <name type="common">Marine diatom</name>
    <dbReference type="NCBI Taxonomy" id="159749"/>
    <lineage>
        <taxon>Eukaryota</taxon>
        <taxon>Sar</taxon>
        <taxon>Stramenopiles</taxon>
        <taxon>Ochrophyta</taxon>
        <taxon>Bacillariophyta</taxon>
        <taxon>Coscinodiscophyceae</taxon>
        <taxon>Thalassiosirophycidae</taxon>
        <taxon>Thalassiosirales</taxon>
        <taxon>Thalassiosiraceae</taxon>
        <taxon>Thalassiosira</taxon>
    </lineage>
</organism>
<accession>K0TBT1</accession>